<dbReference type="SUPFAM" id="SSF52833">
    <property type="entry name" value="Thioredoxin-like"/>
    <property type="match status" value="1"/>
</dbReference>
<proteinExistence type="inferred from homology"/>
<sequence length="226" mass="24019">MTLNEELAGLCARLRAALPGEDVRVLDDTLEQLRMLQLAEQGLQAGEPFPDFALPDNEGRTVTSGELLDRGPLVVAFYRGAWCPYCDAMLRAFEVARPAIEAAGASLVAVSADRPEEQARAKAEKGLGFPLLADVGGNLAKLCGVHFELNDAHVAFYRRLGIDLPACHAETGWELPLPATYVVGQDGNVAYVFVDADWTKRAEPEDVVVAVQGLAQAADAGSSGGA</sequence>
<keyword evidence="3" id="KW-0575">Peroxidase</keyword>
<keyword evidence="6" id="KW-1015">Disulfide bond</keyword>
<evidence type="ECO:0000256" key="10">
    <source>
        <dbReference type="ARBA" id="ARBA00042639"/>
    </source>
</evidence>
<dbReference type="InterPro" id="IPR050924">
    <property type="entry name" value="Peroxiredoxin_BCP/PrxQ"/>
</dbReference>
<keyword evidence="4" id="KW-0049">Antioxidant</keyword>
<dbReference type="InterPro" id="IPR000866">
    <property type="entry name" value="AhpC/TSA"/>
</dbReference>
<evidence type="ECO:0000256" key="8">
    <source>
        <dbReference type="ARBA" id="ARBA00032824"/>
    </source>
</evidence>
<gene>
    <name evidence="13" type="ORF">U1T56_13200</name>
</gene>
<dbReference type="Gene3D" id="3.40.30.10">
    <property type="entry name" value="Glutaredoxin"/>
    <property type="match status" value="1"/>
</dbReference>
<evidence type="ECO:0000256" key="5">
    <source>
        <dbReference type="ARBA" id="ARBA00023002"/>
    </source>
</evidence>
<protein>
    <recommendedName>
        <fullName evidence="2">thioredoxin-dependent peroxiredoxin</fullName>
        <ecNumber evidence="2">1.11.1.24</ecNumber>
    </recommendedName>
    <alternativeName>
        <fullName evidence="8">Thioredoxin peroxidase</fullName>
    </alternativeName>
    <alternativeName>
        <fullName evidence="10">Thioredoxin-dependent peroxiredoxin Bcp</fullName>
    </alternativeName>
</protein>
<evidence type="ECO:0000256" key="1">
    <source>
        <dbReference type="ARBA" id="ARBA00003330"/>
    </source>
</evidence>
<dbReference type="Proteomes" id="UP001375743">
    <property type="component" value="Unassembled WGS sequence"/>
</dbReference>
<dbReference type="PANTHER" id="PTHR42801:SF7">
    <property type="entry name" value="SLL1159 PROTEIN"/>
    <property type="match status" value="1"/>
</dbReference>
<dbReference type="InterPro" id="IPR013766">
    <property type="entry name" value="Thioredoxin_domain"/>
</dbReference>
<keyword evidence="7" id="KW-0676">Redox-active center</keyword>
<evidence type="ECO:0000256" key="11">
    <source>
        <dbReference type="ARBA" id="ARBA00049091"/>
    </source>
</evidence>
<comment type="catalytic activity">
    <reaction evidence="11">
        <text>a hydroperoxide + [thioredoxin]-dithiol = an alcohol + [thioredoxin]-disulfide + H2O</text>
        <dbReference type="Rhea" id="RHEA:62620"/>
        <dbReference type="Rhea" id="RHEA-COMP:10698"/>
        <dbReference type="Rhea" id="RHEA-COMP:10700"/>
        <dbReference type="ChEBI" id="CHEBI:15377"/>
        <dbReference type="ChEBI" id="CHEBI:29950"/>
        <dbReference type="ChEBI" id="CHEBI:30879"/>
        <dbReference type="ChEBI" id="CHEBI:35924"/>
        <dbReference type="ChEBI" id="CHEBI:50058"/>
        <dbReference type="EC" id="1.11.1.24"/>
    </reaction>
</comment>
<keyword evidence="5" id="KW-0560">Oxidoreductase</keyword>
<evidence type="ECO:0000256" key="2">
    <source>
        <dbReference type="ARBA" id="ARBA00013017"/>
    </source>
</evidence>
<evidence type="ECO:0000313" key="14">
    <source>
        <dbReference type="Proteomes" id="UP001375743"/>
    </source>
</evidence>
<dbReference type="EMBL" id="JBBLZC010000012">
    <property type="protein sequence ID" value="MEK0084115.1"/>
    <property type="molecule type" value="Genomic_DNA"/>
</dbReference>
<evidence type="ECO:0000256" key="6">
    <source>
        <dbReference type="ARBA" id="ARBA00023157"/>
    </source>
</evidence>
<dbReference type="EC" id="1.11.1.24" evidence="2"/>
<evidence type="ECO:0000259" key="12">
    <source>
        <dbReference type="PROSITE" id="PS51352"/>
    </source>
</evidence>
<comment type="similarity">
    <text evidence="9">Belongs to the peroxiredoxin family. BCP/PrxQ subfamily.</text>
</comment>
<dbReference type="InterPro" id="IPR036249">
    <property type="entry name" value="Thioredoxin-like_sf"/>
</dbReference>
<comment type="function">
    <text evidence="1">Thiol-specific peroxidase that catalyzes the reduction of hydrogen peroxide and organic hydroperoxides to water and alcohols, respectively. Plays a role in cell protection against oxidative stress by detoxifying peroxides and as sensor of hydrogen peroxide-mediated signaling events.</text>
</comment>
<feature type="domain" description="Thioredoxin" evidence="12">
    <location>
        <begin position="43"/>
        <end position="216"/>
    </location>
</feature>
<dbReference type="CDD" id="cd02970">
    <property type="entry name" value="PRX_like2"/>
    <property type="match status" value="1"/>
</dbReference>
<dbReference type="PANTHER" id="PTHR42801">
    <property type="entry name" value="THIOREDOXIN-DEPENDENT PEROXIDE REDUCTASE"/>
    <property type="match status" value="1"/>
</dbReference>
<keyword evidence="14" id="KW-1185">Reference proteome</keyword>
<name>A0ABU8XSB9_9PROT</name>
<dbReference type="Pfam" id="PF00578">
    <property type="entry name" value="AhpC-TSA"/>
    <property type="match status" value="1"/>
</dbReference>
<comment type="caution">
    <text evidence="13">The sequence shown here is derived from an EMBL/GenBank/DDBJ whole genome shotgun (WGS) entry which is preliminary data.</text>
</comment>
<dbReference type="RefSeq" id="WP_418159962.1">
    <property type="nucleotide sequence ID" value="NZ_JBBLZC010000012.1"/>
</dbReference>
<evidence type="ECO:0000256" key="3">
    <source>
        <dbReference type="ARBA" id="ARBA00022559"/>
    </source>
</evidence>
<evidence type="ECO:0000256" key="4">
    <source>
        <dbReference type="ARBA" id="ARBA00022862"/>
    </source>
</evidence>
<organism evidence="13 14">
    <name type="scientific">Benzoatithermus flavus</name>
    <dbReference type="NCBI Taxonomy" id="3108223"/>
    <lineage>
        <taxon>Bacteria</taxon>
        <taxon>Pseudomonadati</taxon>
        <taxon>Pseudomonadota</taxon>
        <taxon>Alphaproteobacteria</taxon>
        <taxon>Geminicoccales</taxon>
        <taxon>Geminicoccaceae</taxon>
        <taxon>Benzoatithermus</taxon>
    </lineage>
</organism>
<reference evidence="13 14" key="1">
    <citation type="submission" date="2024-01" db="EMBL/GenBank/DDBJ databases">
        <title>Multi-omics insights into the function and evolution of sodium benzoate biodegradation pathways in Benzoatithermus flavus gen. nov., sp. nov. from hot spring.</title>
        <authorList>
            <person name="Hu C.-J."/>
            <person name="Li W.-J."/>
        </authorList>
    </citation>
    <scope>NUCLEOTIDE SEQUENCE [LARGE SCALE GENOMIC DNA]</scope>
    <source>
        <strain evidence="13 14">SYSU G07066</strain>
    </source>
</reference>
<evidence type="ECO:0000256" key="9">
    <source>
        <dbReference type="ARBA" id="ARBA00038489"/>
    </source>
</evidence>
<evidence type="ECO:0000313" key="13">
    <source>
        <dbReference type="EMBL" id="MEK0084115.1"/>
    </source>
</evidence>
<dbReference type="PROSITE" id="PS51352">
    <property type="entry name" value="THIOREDOXIN_2"/>
    <property type="match status" value="1"/>
</dbReference>
<evidence type="ECO:0000256" key="7">
    <source>
        <dbReference type="ARBA" id="ARBA00023284"/>
    </source>
</evidence>
<accession>A0ABU8XSB9</accession>